<accession>A0A645G4J1</accession>
<organism evidence="1">
    <name type="scientific">bioreactor metagenome</name>
    <dbReference type="NCBI Taxonomy" id="1076179"/>
    <lineage>
        <taxon>unclassified sequences</taxon>
        <taxon>metagenomes</taxon>
        <taxon>ecological metagenomes</taxon>
    </lineage>
</organism>
<dbReference type="EMBL" id="VSSQ01068730">
    <property type="protein sequence ID" value="MPN20872.1"/>
    <property type="molecule type" value="Genomic_DNA"/>
</dbReference>
<name>A0A645G4J1_9ZZZZ</name>
<gene>
    <name evidence="1" type="ORF">SDC9_168251</name>
</gene>
<comment type="caution">
    <text evidence="1">The sequence shown here is derived from an EMBL/GenBank/DDBJ whole genome shotgun (WGS) entry which is preliminary data.</text>
</comment>
<evidence type="ECO:0000313" key="1">
    <source>
        <dbReference type="EMBL" id="MPN20872.1"/>
    </source>
</evidence>
<sequence>MQAGIGAGQCTSSYAAGHDDVVPPIHDRLELLGAGSDDMVQVDGQFWFIECPHIRFHLLVQFIVRNHHKNLDHRRHLPCAEYSMRRLDCPERIASTGAFR</sequence>
<proteinExistence type="predicted"/>
<dbReference type="AlphaFoldDB" id="A0A645G4J1"/>
<reference evidence="1" key="1">
    <citation type="submission" date="2019-08" db="EMBL/GenBank/DDBJ databases">
        <authorList>
            <person name="Kucharzyk K."/>
            <person name="Murdoch R.W."/>
            <person name="Higgins S."/>
            <person name="Loffler F."/>
        </authorList>
    </citation>
    <scope>NUCLEOTIDE SEQUENCE</scope>
</reference>
<protein>
    <submittedName>
        <fullName evidence="1">Uncharacterized protein</fullName>
    </submittedName>
</protein>